<feature type="domain" description="Electron transfer flavoprotein alpha/beta-subunit N-terminal" evidence="6">
    <location>
        <begin position="2"/>
        <end position="220"/>
    </location>
</feature>
<evidence type="ECO:0000313" key="7">
    <source>
        <dbReference type="EMBL" id="SEH57240.1"/>
    </source>
</evidence>
<accession>A0A1H6JDX6</accession>
<name>A0A1H6JDX6_9EURY</name>
<dbReference type="InterPro" id="IPR029035">
    <property type="entry name" value="DHS-like_NAD/FAD-binding_dom"/>
</dbReference>
<dbReference type="AlphaFoldDB" id="A0A1H6JDX6"/>
<dbReference type="GO" id="GO:0033539">
    <property type="term" value="P:fatty acid beta-oxidation using acyl-CoA dehydrogenase"/>
    <property type="evidence" value="ECO:0007669"/>
    <property type="project" value="TreeGrafter"/>
</dbReference>
<evidence type="ECO:0000256" key="4">
    <source>
        <dbReference type="ARBA" id="ARBA00022827"/>
    </source>
</evidence>
<comment type="similarity">
    <text evidence="1">Belongs to the ETF alpha-subunit/FixB family.</text>
</comment>
<evidence type="ECO:0000256" key="1">
    <source>
        <dbReference type="ARBA" id="ARBA00005817"/>
    </source>
</evidence>
<dbReference type="Pfam" id="PF01012">
    <property type="entry name" value="ETF"/>
    <property type="match status" value="1"/>
</dbReference>
<dbReference type="InterPro" id="IPR001308">
    <property type="entry name" value="ETF_a/FixB"/>
</dbReference>
<dbReference type="Gene3D" id="3.40.50.1220">
    <property type="entry name" value="TPP-binding domain"/>
    <property type="match status" value="1"/>
</dbReference>
<dbReference type="InterPro" id="IPR014730">
    <property type="entry name" value="ETF_a/b_N"/>
</dbReference>
<keyword evidence="8" id="KW-1185">Reference proteome</keyword>
<gene>
    <name evidence="7" type="ORF">SAMN05192561_10852</name>
</gene>
<evidence type="ECO:0000256" key="2">
    <source>
        <dbReference type="ARBA" id="ARBA00022448"/>
    </source>
</evidence>
<evidence type="ECO:0000259" key="6">
    <source>
        <dbReference type="SMART" id="SM00893"/>
    </source>
</evidence>
<organism evidence="7 8">
    <name type="scientific">Halopenitus malekzadehii</name>
    <dbReference type="NCBI Taxonomy" id="1267564"/>
    <lineage>
        <taxon>Archaea</taxon>
        <taxon>Methanobacteriati</taxon>
        <taxon>Methanobacteriota</taxon>
        <taxon>Stenosarchaea group</taxon>
        <taxon>Halobacteria</taxon>
        <taxon>Halobacteriales</taxon>
        <taxon>Haloferacaceae</taxon>
        <taxon>Halopenitus</taxon>
    </lineage>
</organism>
<keyword evidence="3" id="KW-0285">Flavoprotein</keyword>
<dbReference type="PANTHER" id="PTHR43153">
    <property type="entry name" value="ELECTRON TRANSFER FLAVOPROTEIN ALPHA"/>
    <property type="match status" value="1"/>
</dbReference>
<dbReference type="Proteomes" id="UP000199215">
    <property type="component" value="Unassembled WGS sequence"/>
</dbReference>
<dbReference type="InterPro" id="IPR018206">
    <property type="entry name" value="ETF_asu_C_CS"/>
</dbReference>
<dbReference type="RefSeq" id="WP_092817369.1">
    <property type="nucleotide sequence ID" value="NZ_FNWU01000008.1"/>
</dbReference>
<dbReference type="GO" id="GO:0009055">
    <property type="term" value="F:electron transfer activity"/>
    <property type="evidence" value="ECO:0007669"/>
    <property type="project" value="InterPro"/>
</dbReference>
<dbReference type="SUPFAM" id="SSF52467">
    <property type="entry name" value="DHS-like NAD/FAD-binding domain"/>
    <property type="match status" value="1"/>
</dbReference>
<dbReference type="STRING" id="1267564.SAMN05192561_10852"/>
<evidence type="ECO:0000256" key="3">
    <source>
        <dbReference type="ARBA" id="ARBA00022630"/>
    </source>
</evidence>
<evidence type="ECO:0000313" key="8">
    <source>
        <dbReference type="Proteomes" id="UP000199215"/>
    </source>
</evidence>
<sequence>MVLAIVETDGDAPTESSLEAVTLARDVADRTDEPLEAVVFDVAGPGEGAGAGGDAGGSIGDAIADDLGEYGVGDVHVVSHDRLDAYAPEAYAAGVEAVVADRDPDAVVAPGSDRGQEVLSRVAASRGQSMAANCLAVESVDADADVGGDTVELPDADGSYALTRQRWGGTLIEEALLGGDPKLLTAAEHEVGFEPAADPADPSVHAVTPDLADEHLRVQVDRYEESDEEGVPLGEARVVVSGGRGVGGPEGYDELEELADLLGGAVGASRAAVNEGWRPHDDQVGQTGAKISPTLYIACGISGAVQHMVGCKGADTILAINTDPEAAIIQKAEYAVIADLHEVVPALNEAIRDAQ</sequence>
<evidence type="ECO:0000256" key="5">
    <source>
        <dbReference type="ARBA" id="ARBA00022982"/>
    </source>
</evidence>
<keyword evidence="5" id="KW-0249">Electron transport</keyword>
<dbReference type="GO" id="GO:0050660">
    <property type="term" value="F:flavin adenine dinucleotide binding"/>
    <property type="evidence" value="ECO:0007669"/>
    <property type="project" value="InterPro"/>
</dbReference>
<dbReference type="SMART" id="SM00893">
    <property type="entry name" value="ETF"/>
    <property type="match status" value="1"/>
</dbReference>
<dbReference type="Gene3D" id="3.40.50.620">
    <property type="entry name" value="HUPs"/>
    <property type="match status" value="1"/>
</dbReference>
<reference evidence="7 8" key="1">
    <citation type="submission" date="2016-10" db="EMBL/GenBank/DDBJ databases">
        <authorList>
            <person name="de Groot N.N."/>
        </authorList>
    </citation>
    <scope>NUCLEOTIDE SEQUENCE [LARGE SCALE GENOMIC DNA]</scope>
    <source>
        <strain evidence="7 8">IBRC-M10418</strain>
    </source>
</reference>
<keyword evidence="4" id="KW-0274">FAD</keyword>
<keyword evidence="2" id="KW-0813">Transport</keyword>
<dbReference type="PANTHER" id="PTHR43153:SF1">
    <property type="entry name" value="ELECTRON TRANSFER FLAVOPROTEIN SUBUNIT ALPHA, MITOCHONDRIAL"/>
    <property type="match status" value="1"/>
</dbReference>
<dbReference type="OrthoDB" id="307696at2157"/>
<dbReference type="InterPro" id="IPR014731">
    <property type="entry name" value="ETF_asu_C"/>
</dbReference>
<dbReference type="EMBL" id="FNWU01000008">
    <property type="protein sequence ID" value="SEH57240.1"/>
    <property type="molecule type" value="Genomic_DNA"/>
</dbReference>
<dbReference type="InterPro" id="IPR014729">
    <property type="entry name" value="Rossmann-like_a/b/a_fold"/>
</dbReference>
<dbReference type="Pfam" id="PF00766">
    <property type="entry name" value="ETF_alpha"/>
    <property type="match status" value="1"/>
</dbReference>
<protein>
    <submittedName>
        <fullName evidence="7">Electron transfer flavoprotein alpha subunit apoprotein</fullName>
    </submittedName>
</protein>
<dbReference type="SUPFAM" id="SSF52402">
    <property type="entry name" value="Adenine nucleotide alpha hydrolases-like"/>
    <property type="match status" value="1"/>
</dbReference>
<dbReference type="PROSITE" id="PS00696">
    <property type="entry name" value="ETF_ALPHA"/>
    <property type="match status" value="1"/>
</dbReference>
<proteinExistence type="inferred from homology"/>
<dbReference type="PIRSF" id="PIRSF000089">
    <property type="entry name" value="Electra_flavoP_a"/>
    <property type="match status" value="1"/>
</dbReference>